<sequence>MNKIIIGIFVLFTIFNLAVSDNWTLTNTLSSQWTAPEGTWSVFNCQLTNNGAQVTLLRIDPNGQYPDSIWGAFYYDSTTDTYPVEGWAATFQEQQTVNFGYKVLSANPIDWDVIVQ</sequence>
<feature type="signal peptide" evidence="1">
    <location>
        <begin position="1"/>
        <end position="20"/>
    </location>
</feature>
<dbReference type="AlphaFoldDB" id="D3BBT4"/>
<proteinExistence type="predicted"/>
<dbReference type="Proteomes" id="UP000001396">
    <property type="component" value="Unassembled WGS sequence"/>
</dbReference>
<evidence type="ECO:0000313" key="4">
    <source>
        <dbReference type="Proteomes" id="UP000001396"/>
    </source>
</evidence>
<name>D3BBT4_HETP5</name>
<dbReference type="Pfam" id="PF09478">
    <property type="entry name" value="CBM49"/>
    <property type="match status" value="1"/>
</dbReference>
<protein>
    <recommendedName>
        <fullName evidence="2">Carbohydrate binding domain-containing protein</fullName>
    </recommendedName>
</protein>
<feature type="chain" id="PRO_5003041055" description="Carbohydrate binding domain-containing protein" evidence="1">
    <location>
        <begin position="21"/>
        <end position="116"/>
    </location>
</feature>
<keyword evidence="1" id="KW-0732">Signal</keyword>
<dbReference type="EMBL" id="ADBJ01000026">
    <property type="protein sequence ID" value="EFA81117.1"/>
    <property type="molecule type" value="Genomic_DNA"/>
</dbReference>
<accession>D3BBT4</accession>
<feature type="domain" description="Carbohydrate binding" evidence="2">
    <location>
        <begin position="25"/>
        <end position="101"/>
    </location>
</feature>
<organism evidence="3 4">
    <name type="scientific">Heterostelium pallidum (strain ATCC 26659 / Pp 5 / PN500)</name>
    <name type="common">Cellular slime mold</name>
    <name type="synonym">Polysphondylium pallidum</name>
    <dbReference type="NCBI Taxonomy" id="670386"/>
    <lineage>
        <taxon>Eukaryota</taxon>
        <taxon>Amoebozoa</taxon>
        <taxon>Evosea</taxon>
        <taxon>Eumycetozoa</taxon>
        <taxon>Dictyostelia</taxon>
        <taxon>Acytosteliales</taxon>
        <taxon>Acytosteliaceae</taxon>
        <taxon>Heterostelium</taxon>
    </lineage>
</organism>
<dbReference type="InParanoid" id="D3BBT4"/>
<reference evidence="3 4" key="1">
    <citation type="journal article" date="2011" name="Genome Res.">
        <title>Phylogeny-wide analysis of social amoeba genomes highlights ancient origins for complex intercellular communication.</title>
        <authorList>
            <person name="Heidel A.J."/>
            <person name="Lawal H.M."/>
            <person name="Felder M."/>
            <person name="Schilde C."/>
            <person name="Helps N.R."/>
            <person name="Tunggal B."/>
            <person name="Rivero F."/>
            <person name="John U."/>
            <person name="Schleicher M."/>
            <person name="Eichinger L."/>
            <person name="Platzer M."/>
            <person name="Noegel A.A."/>
            <person name="Schaap P."/>
            <person name="Gloeckner G."/>
        </authorList>
    </citation>
    <scope>NUCLEOTIDE SEQUENCE [LARGE SCALE GENOMIC DNA]</scope>
    <source>
        <strain evidence="4">ATCC 26659 / Pp 5 / PN500</strain>
    </source>
</reference>
<comment type="caution">
    <text evidence="3">The sequence shown here is derived from an EMBL/GenBank/DDBJ whole genome shotgun (WGS) entry which is preliminary data.</text>
</comment>
<evidence type="ECO:0000313" key="3">
    <source>
        <dbReference type="EMBL" id="EFA81117.1"/>
    </source>
</evidence>
<gene>
    <name evidence="3" type="ORF">PPL_05953</name>
</gene>
<dbReference type="RefSeq" id="XP_020433235.1">
    <property type="nucleotide sequence ID" value="XM_020576823.1"/>
</dbReference>
<evidence type="ECO:0000259" key="2">
    <source>
        <dbReference type="Pfam" id="PF09478"/>
    </source>
</evidence>
<evidence type="ECO:0000256" key="1">
    <source>
        <dbReference type="SAM" id="SignalP"/>
    </source>
</evidence>
<dbReference type="InterPro" id="IPR019028">
    <property type="entry name" value="CBM_49"/>
</dbReference>
<keyword evidence="4" id="KW-1185">Reference proteome</keyword>
<dbReference type="GeneID" id="31361437"/>
<dbReference type="GO" id="GO:0030246">
    <property type="term" value="F:carbohydrate binding"/>
    <property type="evidence" value="ECO:0007669"/>
    <property type="project" value="InterPro"/>
</dbReference>